<dbReference type="EMBL" id="CP034951">
    <property type="protein sequence ID" value="QAA82405.1"/>
    <property type="molecule type" value="Genomic_DNA"/>
</dbReference>
<evidence type="ECO:0000313" key="4">
    <source>
        <dbReference type="EMBL" id="QAA82405.1"/>
    </source>
</evidence>
<feature type="domain" description="Secretion system C-terminal sorting" evidence="3">
    <location>
        <begin position="365"/>
        <end position="431"/>
    </location>
</feature>
<gene>
    <name evidence="4" type="ORF">EI546_12055</name>
</gene>
<proteinExistence type="predicted"/>
<keyword evidence="1 2" id="KW-0732">Signal</keyword>
<protein>
    <submittedName>
        <fullName evidence="4">T9SS type A sorting domain-containing protein</fullName>
    </submittedName>
</protein>
<dbReference type="InterPro" id="IPR026444">
    <property type="entry name" value="Secre_tail"/>
</dbReference>
<reference evidence="4 5" key="1">
    <citation type="submission" date="2019-01" db="EMBL/GenBank/DDBJ databases">
        <title>Complete genome sequencing of Aequorivita sp. H23M31.</title>
        <authorList>
            <person name="Bae J.-W."/>
        </authorList>
    </citation>
    <scope>NUCLEOTIDE SEQUENCE [LARGE SCALE GENOMIC DNA]</scope>
    <source>
        <strain evidence="4 5">H23M31</strain>
    </source>
</reference>
<dbReference type="RefSeq" id="WP_128250771.1">
    <property type="nucleotide sequence ID" value="NZ_CP034951.1"/>
</dbReference>
<dbReference type="KEGG" id="aev:EI546_12055"/>
<feature type="chain" id="PRO_5019237540" evidence="2">
    <location>
        <begin position="20"/>
        <end position="433"/>
    </location>
</feature>
<name>A0A410G5D1_9FLAO</name>
<evidence type="ECO:0000313" key="5">
    <source>
        <dbReference type="Proteomes" id="UP000285517"/>
    </source>
</evidence>
<evidence type="ECO:0000259" key="3">
    <source>
        <dbReference type="Pfam" id="PF18962"/>
    </source>
</evidence>
<feature type="signal peptide" evidence="2">
    <location>
        <begin position="1"/>
        <end position="19"/>
    </location>
</feature>
<evidence type="ECO:0000256" key="1">
    <source>
        <dbReference type="ARBA" id="ARBA00022729"/>
    </source>
</evidence>
<organism evidence="4 5">
    <name type="scientific">Aequorivita ciconiae</name>
    <dbReference type="NCBI Taxonomy" id="2494375"/>
    <lineage>
        <taxon>Bacteria</taxon>
        <taxon>Pseudomonadati</taxon>
        <taxon>Bacteroidota</taxon>
        <taxon>Flavobacteriia</taxon>
        <taxon>Flavobacteriales</taxon>
        <taxon>Flavobacteriaceae</taxon>
        <taxon>Aequorivita</taxon>
    </lineage>
</organism>
<accession>A0A410G5D1</accession>
<dbReference type="Pfam" id="PF18962">
    <property type="entry name" value="Por_Secre_tail"/>
    <property type="match status" value="1"/>
</dbReference>
<dbReference type="Proteomes" id="UP000285517">
    <property type="component" value="Chromosome"/>
</dbReference>
<sequence>MKKIYFTALVLGAVLTTKAQVYDVGSFAQVVDISNTGTAVGNIFGMASFMWTENGEPIIIGEASESGASGNQTISADGSLISCSVVNPDTGIEVAALYRPLEDEWIYLEGLGVFLDDGESSSWGMSSNGEHVVGLSWASGGTAHGVYWNYPSPVVDLGSTVTGRSTRANNVNADGTRIIGWQDSDFGDRQGVYWENGEQHFLTDNDGNILGEPNGISADGKTITGFSLDRVGYIWNEDEGTILYNPNADDPFADEFFTSIAAISDDGTVAVGFSFNPFVEGILDGSAFIWTQEDGFRNLNEYISELGYDTLGIDFAIADAISPDGKYIGGIGVNQDLQDARGFVIKLPEGSMGTNDVTSVDTISIFPNPAQDYINFSSKYTIQNVEIYNSLGQQVMNSNAVNQSLNIGDLSNGIYILKAQTEKGSQIIKFIKK</sequence>
<evidence type="ECO:0000256" key="2">
    <source>
        <dbReference type="SAM" id="SignalP"/>
    </source>
</evidence>
<dbReference type="NCBIfam" id="TIGR04183">
    <property type="entry name" value="Por_Secre_tail"/>
    <property type="match status" value="1"/>
</dbReference>
<keyword evidence="5" id="KW-1185">Reference proteome</keyword>
<dbReference type="OrthoDB" id="8981767at2"/>
<dbReference type="AlphaFoldDB" id="A0A410G5D1"/>